<evidence type="ECO:0000313" key="9">
    <source>
        <dbReference type="EMBL" id="MBT1160182.1"/>
    </source>
</evidence>
<dbReference type="Pfam" id="PF04239">
    <property type="entry name" value="DUF421"/>
    <property type="match status" value="1"/>
</dbReference>
<dbReference type="PANTHER" id="PTHR34582">
    <property type="entry name" value="UPF0702 TRANSMEMBRANE PROTEIN YCAP"/>
    <property type="match status" value="1"/>
</dbReference>
<name>A0A9X1AHZ1_9HYPH</name>
<dbReference type="GO" id="GO:0005886">
    <property type="term" value="C:plasma membrane"/>
    <property type="evidence" value="ECO:0007669"/>
    <property type="project" value="UniProtKB-SubCell"/>
</dbReference>
<dbReference type="Gene3D" id="3.30.240.20">
    <property type="entry name" value="bsu07140 like domains"/>
    <property type="match status" value="1"/>
</dbReference>
<comment type="similarity">
    <text evidence="2">Belongs to the UPF0702 family.</text>
</comment>
<evidence type="ECO:0000259" key="8">
    <source>
        <dbReference type="Pfam" id="PF04239"/>
    </source>
</evidence>
<dbReference type="AlphaFoldDB" id="A0A9X1AHZ1"/>
<comment type="caution">
    <text evidence="9">The sequence shown here is derived from an EMBL/GenBank/DDBJ whole genome shotgun (WGS) entry which is preliminary data.</text>
</comment>
<dbReference type="InterPro" id="IPR007353">
    <property type="entry name" value="DUF421"/>
</dbReference>
<protein>
    <submittedName>
        <fullName evidence="9">DUF421 domain-containing protein</fullName>
    </submittedName>
</protein>
<feature type="transmembrane region" description="Helical" evidence="7">
    <location>
        <begin position="53"/>
        <end position="73"/>
    </location>
</feature>
<feature type="domain" description="YetF C-terminal" evidence="8">
    <location>
        <begin position="104"/>
        <end position="170"/>
    </location>
</feature>
<reference evidence="9" key="2">
    <citation type="submission" date="2021-03" db="EMBL/GenBank/DDBJ databases">
        <authorList>
            <person name="Artuso I."/>
            <person name="Turrini P."/>
            <person name="Pirolo M."/>
            <person name="Lugli G.A."/>
            <person name="Ventura M."/>
            <person name="Visca P."/>
        </authorList>
    </citation>
    <scope>NUCLEOTIDE SEQUENCE</scope>
    <source>
        <strain evidence="9">LMG 26462</strain>
    </source>
</reference>
<keyword evidence="5 7" id="KW-1133">Transmembrane helix</keyword>
<reference evidence="9" key="1">
    <citation type="journal article" date="2021" name="Microorganisms">
        <title>Phylogenomic Reconstruction and Metabolic Potential of the Genus Aminobacter.</title>
        <authorList>
            <person name="Artuso I."/>
            <person name="Turrini P."/>
            <person name="Pirolo M."/>
            <person name="Lugli G.A."/>
            <person name="Ventura M."/>
            <person name="Visca P."/>
        </authorList>
    </citation>
    <scope>NUCLEOTIDE SEQUENCE</scope>
    <source>
        <strain evidence="9">LMG 26462</strain>
    </source>
</reference>
<evidence type="ECO:0000256" key="3">
    <source>
        <dbReference type="ARBA" id="ARBA00022475"/>
    </source>
</evidence>
<comment type="subcellular location">
    <subcellularLocation>
        <location evidence="1">Cell membrane</location>
        <topology evidence="1">Multi-pass membrane protein</topology>
    </subcellularLocation>
</comment>
<dbReference type="RefSeq" id="WP_214393972.1">
    <property type="nucleotide sequence ID" value="NZ_JAFLWW010000019.1"/>
</dbReference>
<evidence type="ECO:0000256" key="5">
    <source>
        <dbReference type="ARBA" id="ARBA00022989"/>
    </source>
</evidence>
<dbReference type="Proteomes" id="UP001138921">
    <property type="component" value="Unassembled WGS sequence"/>
</dbReference>
<dbReference type="PANTHER" id="PTHR34582:SF6">
    <property type="entry name" value="UPF0702 TRANSMEMBRANE PROTEIN YCAP"/>
    <property type="match status" value="1"/>
</dbReference>
<keyword evidence="6 7" id="KW-0472">Membrane</keyword>
<feature type="transmembrane region" description="Helical" evidence="7">
    <location>
        <begin position="20"/>
        <end position="41"/>
    </location>
</feature>
<evidence type="ECO:0000256" key="6">
    <source>
        <dbReference type="ARBA" id="ARBA00023136"/>
    </source>
</evidence>
<gene>
    <name evidence="9" type="ORF">J1C56_32140</name>
</gene>
<keyword evidence="3" id="KW-1003">Cell membrane</keyword>
<organism evidence="9 10">
    <name type="scientific">Aminobacter anthyllidis</name>
    <dbReference type="NCBI Taxonomy" id="1035067"/>
    <lineage>
        <taxon>Bacteria</taxon>
        <taxon>Pseudomonadati</taxon>
        <taxon>Pseudomonadota</taxon>
        <taxon>Alphaproteobacteria</taxon>
        <taxon>Hyphomicrobiales</taxon>
        <taxon>Phyllobacteriaceae</taxon>
        <taxon>Aminobacter</taxon>
    </lineage>
</organism>
<dbReference type="EMBL" id="JAFLWW010000019">
    <property type="protein sequence ID" value="MBT1160182.1"/>
    <property type="molecule type" value="Genomic_DNA"/>
</dbReference>
<proteinExistence type="inferred from homology"/>
<feature type="transmembrane region" description="Helical" evidence="7">
    <location>
        <begin position="79"/>
        <end position="100"/>
    </location>
</feature>
<accession>A0A9X1AHZ1</accession>
<keyword evidence="4 7" id="KW-0812">Transmembrane</keyword>
<evidence type="ECO:0000256" key="1">
    <source>
        <dbReference type="ARBA" id="ARBA00004651"/>
    </source>
</evidence>
<sequence>MNEPVIAFDAGRMLLGDEPPLFLLEIAFRTVFIYLYTLILIRWIGSRSIAQLSLVEFLLVIALGSAVGDAMFYPDVPLVHGLIVITLVVLLDKGLAYVVARHPVLEDVIEGKSVEVVRDGVIAYRALQALNFGHDELFEQLRLKDVAHLGQVRGAYLETNGAISVFKFETDANRPGLSIQPPWDVSEPRKVHAGNTSPRQVRLACAQCATVTESSADQILKSCPNCSGSVWHEAV</sequence>
<evidence type="ECO:0000256" key="7">
    <source>
        <dbReference type="SAM" id="Phobius"/>
    </source>
</evidence>
<dbReference type="InterPro" id="IPR023090">
    <property type="entry name" value="UPF0702_alpha/beta_dom_sf"/>
</dbReference>
<evidence type="ECO:0000256" key="4">
    <source>
        <dbReference type="ARBA" id="ARBA00022692"/>
    </source>
</evidence>
<evidence type="ECO:0000256" key="2">
    <source>
        <dbReference type="ARBA" id="ARBA00006448"/>
    </source>
</evidence>
<evidence type="ECO:0000313" key="10">
    <source>
        <dbReference type="Proteomes" id="UP001138921"/>
    </source>
</evidence>
<keyword evidence="10" id="KW-1185">Reference proteome</keyword>